<gene>
    <name evidence="2" type="ORF">LZ496_12230</name>
</gene>
<protein>
    <recommendedName>
        <fullName evidence="4">Beta/Gamma crystallin</fullName>
    </recommendedName>
</protein>
<comment type="caution">
    <text evidence="2">The sequence shown here is derived from an EMBL/GenBank/DDBJ whole genome shotgun (WGS) entry which is preliminary data.</text>
</comment>
<keyword evidence="3" id="KW-1185">Reference proteome</keyword>
<accession>A0ABT0RXJ4</accession>
<evidence type="ECO:0000256" key="1">
    <source>
        <dbReference type="SAM" id="SignalP"/>
    </source>
</evidence>
<reference evidence="2 3" key="1">
    <citation type="submission" date="2022-05" db="EMBL/GenBank/DDBJ databases">
        <authorList>
            <person name="Jo J.-H."/>
            <person name="Im W.-T."/>
        </authorList>
    </citation>
    <scope>NUCLEOTIDE SEQUENCE [LARGE SCALE GENOMIC DNA]</scope>
    <source>
        <strain evidence="2 3">NSE70-1</strain>
    </source>
</reference>
<dbReference type="RefSeq" id="WP_249905003.1">
    <property type="nucleotide sequence ID" value="NZ_JAMGBA010000003.1"/>
</dbReference>
<sequence>MTLFALLGLIPALFAMAAQDSSQPQVVRRVTVQDEVIISIPVRPRPKRSQNIEWKEEKGPKCVRSERIAGAMWSGPSSIDFLLRDRTRVRAIMNDECPALDFYKGFYLQPDDERICAKRESIQSRIGGSCRIERFRTLVPQVKQVRR</sequence>
<keyword evidence="1" id="KW-0732">Signal</keyword>
<name>A0ABT0RXJ4_9SPHN</name>
<evidence type="ECO:0000313" key="2">
    <source>
        <dbReference type="EMBL" id="MCL6699548.1"/>
    </source>
</evidence>
<organism evidence="2 3">
    <name type="scientific">Sphingomonas caseinilyticus</name>
    <dbReference type="NCBI Taxonomy" id="2908205"/>
    <lineage>
        <taxon>Bacteria</taxon>
        <taxon>Pseudomonadati</taxon>
        <taxon>Pseudomonadota</taxon>
        <taxon>Alphaproteobacteria</taxon>
        <taxon>Sphingomonadales</taxon>
        <taxon>Sphingomonadaceae</taxon>
        <taxon>Sphingomonas</taxon>
    </lineage>
</organism>
<dbReference type="EMBL" id="JAMGBA010000003">
    <property type="protein sequence ID" value="MCL6699548.1"/>
    <property type="molecule type" value="Genomic_DNA"/>
</dbReference>
<feature type="chain" id="PRO_5045208237" description="Beta/Gamma crystallin" evidence="1">
    <location>
        <begin position="18"/>
        <end position="147"/>
    </location>
</feature>
<evidence type="ECO:0000313" key="3">
    <source>
        <dbReference type="Proteomes" id="UP001203410"/>
    </source>
</evidence>
<feature type="signal peptide" evidence="1">
    <location>
        <begin position="1"/>
        <end position="17"/>
    </location>
</feature>
<dbReference type="Proteomes" id="UP001203410">
    <property type="component" value="Unassembled WGS sequence"/>
</dbReference>
<evidence type="ECO:0008006" key="4">
    <source>
        <dbReference type="Google" id="ProtNLM"/>
    </source>
</evidence>
<proteinExistence type="predicted"/>